<protein>
    <submittedName>
        <fullName evidence="2">PIN domain-containing protein</fullName>
    </submittedName>
</protein>
<reference evidence="2 3" key="1">
    <citation type="submission" date="2017-08" db="EMBL/GenBank/DDBJ databases">
        <title>Resequencing and Reannotation of the genome of Pyrococcus furiosus type strain DSM3638.</title>
        <authorList>
            <person name="Reichelt R.M."/>
            <person name="Bunk B."/>
        </authorList>
    </citation>
    <scope>NUCLEOTIDE SEQUENCE [LARGE SCALE GENOMIC DNA]</scope>
    <source>
        <strain evidence="2 3">DSM 3638</strain>
    </source>
</reference>
<name>A0A5C0XNW2_PYRFU</name>
<evidence type="ECO:0000313" key="3">
    <source>
        <dbReference type="Proteomes" id="UP000324354"/>
    </source>
</evidence>
<dbReference type="EMBL" id="CP023154">
    <property type="protein sequence ID" value="QEK78509.1"/>
    <property type="molecule type" value="Genomic_DNA"/>
</dbReference>
<dbReference type="Proteomes" id="UP000324354">
    <property type="component" value="Chromosome"/>
</dbReference>
<dbReference type="GeneID" id="41712642"/>
<dbReference type="Gene3D" id="3.40.50.1010">
    <property type="entry name" value="5'-nuclease"/>
    <property type="match status" value="1"/>
</dbReference>
<sequence length="126" mass="14652">MFLVDTNVFLEILLGQKKKEEAKKFLSENIDRLYMTDFSLHSIGVILFKLRKPEVFEEFIEDVLPNVEILSLPVEGYPELIRIHKTLNLDFDDAYQCAVANVFDLTVVTMDTDFTKALNYVKILFL</sequence>
<proteinExistence type="predicted"/>
<feature type="domain" description="PIN" evidence="1">
    <location>
        <begin position="3"/>
        <end position="116"/>
    </location>
</feature>
<dbReference type="InterPro" id="IPR002716">
    <property type="entry name" value="PIN_dom"/>
</dbReference>
<dbReference type="InterPro" id="IPR029060">
    <property type="entry name" value="PIN-like_dom_sf"/>
</dbReference>
<dbReference type="SUPFAM" id="SSF88723">
    <property type="entry name" value="PIN domain-like"/>
    <property type="match status" value="1"/>
</dbReference>
<accession>A0A5C0XNW2</accession>
<gene>
    <name evidence="2" type="ORF">PFDSM3638_04170</name>
</gene>
<dbReference type="AlphaFoldDB" id="A0A5C0XNW2"/>
<evidence type="ECO:0000313" key="2">
    <source>
        <dbReference type="EMBL" id="QEK78509.1"/>
    </source>
</evidence>
<organism evidence="2 3">
    <name type="scientific">Pyrococcus furiosus (strain ATCC 43587 / DSM 3638 / JCM 8422 / Vc1)</name>
    <dbReference type="NCBI Taxonomy" id="186497"/>
    <lineage>
        <taxon>Archaea</taxon>
        <taxon>Methanobacteriati</taxon>
        <taxon>Methanobacteriota</taxon>
        <taxon>Thermococci</taxon>
        <taxon>Thermococcales</taxon>
        <taxon>Thermococcaceae</taxon>
        <taxon>Pyrococcus</taxon>
    </lineage>
</organism>
<dbReference type="Pfam" id="PF01850">
    <property type="entry name" value="PIN"/>
    <property type="match status" value="1"/>
</dbReference>
<dbReference type="OrthoDB" id="147402at2157"/>
<evidence type="ECO:0000259" key="1">
    <source>
        <dbReference type="Pfam" id="PF01850"/>
    </source>
</evidence>
<dbReference type="SMR" id="A0A5C0XNW2"/>
<dbReference type="GeneID" id="13301433"/>
<dbReference type="RefSeq" id="WP_011011968.1">
    <property type="nucleotide sequence ID" value="NC_003413.1"/>
</dbReference>